<reference evidence="1" key="2">
    <citation type="journal article" date="2015" name="Data Brief">
        <title>Shoot transcriptome of the giant reed, Arundo donax.</title>
        <authorList>
            <person name="Barrero R.A."/>
            <person name="Guerrero F.D."/>
            <person name="Moolhuijzen P."/>
            <person name="Goolsby J.A."/>
            <person name="Tidwell J."/>
            <person name="Bellgard S.E."/>
            <person name="Bellgard M.I."/>
        </authorList>
    </citation>
    <scope>NUCLEOTIDE SEQUENCE</scope>
    <source>
        <tissue evidence="1">Shoot tissue taken approximately 20 cm above the soil surface</tissue>
    </source>
</reference>
<dbReference type="AlphaFoldDB" id="A0A0A8Z3U3"/>
<name>A0A0A8Z3U3_ARUDO</name>
<sequence length="25" mass="2850">MGSVQPFSADLPPFSRYLWWYSSAG</sequence>
<protein>
    <submittedName>
        <fullName evidence="1">Uncharacterized protein</fullName>
    </submittedName>
</protein>
<organism evidence="1">
    <name type="scientific">Arundo donax</name>
    <name type="common">Giant reed</name>
    <name type="synonym">Donax arundinaceus</name>
    <dbReference type="NCBI Taxonomy" id="35708"/>
    <lineage>
        <taxon>Eukaryota</taxon>
        <taxon>Viridiplantae</taxon>
        <taxon>Streptophyta</taxon>
        <taxon>Embryophyta</taxon>
        <taxon>Tracheophyta</taxon>
        <taxon>Spermatophyta</taxon>
        <taxon>Magnoliopsida</taxon>
        <taxon>Liliopsida</taxon>
        <taxon>Poales</taxon>
        <taxon>Poaceae</taxon>
        <taxon>PACMAD clade</taxon>
        <taxon>Arundinoideae</taxon>
        <taxon>Arundineae</taxon>
        <taxon>Arundo</taxon>
    </lineage>
</organism>
<accession>A0A0A8Z3U3</accession>
<reference evidence="1" key="1">
    <citation type="submission" date="2014-09" db="EMBL/GenBank/DDBJ databases">
        <authorList>
            <person name="Magalhaes I.L.F."/>
            <person name="Oliveira U."/>
            <person name="Santos F.R."/>
            <person name="Vidigal T.H.D.A."/>
            <person name="Brescovit A.D."/>
            <person name="Santos A.J."/>
        </authorList>
    </citation>
    <scope>NUCLEOTIDE SEQUENCE</scope>
    <source>
        <tissue evidence="1">Shoot tissue taken approximately 20 cm above the soil surface</tissue>
    </source>
</reference>
<evidence type="ECO:0000313" key="1">
    <source>
        <dbReference type="EMBL" id="JAD31425.1"/>
    </source>
</evidence>
<proteinExistence type="predicted"/>
<dbReference type="EMBL" id="GBRH01266470">
    <property type="protein sequence ID" value="JAD31425.1"/>
    <property type="molecule type" value="Transcribed_RNA"/>
</dbReference>